<comment type="subcellular location">
    <subcellularLocation>
        <location evidence="1">Membrane</location>
        <topology evidence="1">Multi-pass membrane protein</topology>
    </subcellularLocation>
</comment>
<feature type="transmembrane region" description="Helical" evidence="6">
    <location>
        <begin position="541"/>
        <end position="557"/>
    </location>
</feature>
<dbReference type="Gene3D" id="3.40.30.10">
    <property type="entry name" value="Glutaredoxin"/>
    <property type="match status" value="1"/>
</dbReference>
<feature type="transmembrane region" description="Helical" evidence="6">
    <location>
        <begin position="450"/>
        <end position="471"/>
    </location>
</feature>
<feature type="domain" description="Cytochrome C biogenesis protein transmembrane" evidence="7">
    <location>
        <begin position="320"/>
        <end position="533"/>
    </location>
</feature>
<gene>
    <name evidence="9" type="ORF">VCO01S_10110</name>
</gene>
<dbReference type="EMBL" id="BJLH01000004">
    <property type="protein sequence ID" value="GEA59818.1"/>
    <property type="molecule type" value="Genomic_DNA"/>
</dbReference>
<organism evidence="9 10">
    <name type="scientific">Vibrio comitans NBRC 102076</name>
    <dbReference type="NCBI Taxonomy" id="1219078"/>
    <lineage>
        <taxon>Bacteria</taxon>
        <taxon>Pseudomonadati</taxon>
        <taxon>Pseudomonadota</taxon>
        <taxon>Gammaproteobacteria</taxon>
        <taxon>Vibrionales</taxon>
        <taxon>Vibrionaceae</taxon>
        <taxon>Vibrio</taxon>
    </lineage>
</organism>
<evidence type="ECO:0000256" key="4">
    <source>
        <dbReference type="ARBA" id="ARBA00022989"/>
    </source>
</evidence>
<name>A0A4Y3ILP2_9VIBR</name>
<feature type="transmembrane region" description="Helical" evidence="6">
    <location>
        <begin position="477"/>
        <end position="497"/>
    </location>
</feature>
<evidence type="ECO:0000256" key="6">
    <source>
        <dbReference type="SAM" id="Phobius"/>
    </source>
</evidence>
<evidence type="ECO:0000256" key="2">
    <source>
        <dbReference type="ARBA" id="ARBA00022692"/>
    </source>
</evidence>
<feature type="transmembrane region" description="Helical" evidence="6">
    <location>
        <begin position="569"/>
        <end position="590"/>
    </location>
</feature>
<keyword evidence="4 6" id="KW-1133">Transmembrane helix</keyword>
<dbReference type="Proteomes" id="UP000318242">
    <property type="component" value="Unassembled WGS sequence"/>
</dbReference>
<evidence type="ECO:0000313" key="9">
    <source>
        <dbReference type="EMBL" id="GEA59818.1"/>
    </source>
</evidence>
<dbReference type="InterPro" id="IPR036249">
    <property type="entry name" value="Thioredoxin-like_sf"/>
</dbReference>
<sequence>MVINNYHFVIYGKTMLKTKFMTRTLLKPLLRGLLLLWAISFVQIASASEMSSGWITSADHPPVQVRFDLTGQRNSDTHTVEGLLEVKLDDGWKTYWRTAGEAGVAPSIDYSDSSNIESLEWHWPFPERFSLLGIETLGYQSDVIFPITLHLNEFSQPTILNATLTLPSCTTICVLTDYPISLSFVANDLTTNDQVMLNYAKAISSVPKDSPLLSDVAATWDKASSKLEVSVTKTTPWHSPDVLVDGKAENVEDASFKKPTITVNGNTLHAVFEVTSWLGAPSLENETVSVSFSDSDFLAEEQVAVSTGAVDPSTTNLLQMLLFAVIGGLILNIMPCVLPVLGMKLGSIVSMQGQQKRKIRWQFIASALGILVSFWLIALFLTVVKLSGGALGWGIQFQSPWFLGFLFAVTALFAMNMLGLMEIRLPSSMSTWVADKGDNSYSGHFVQGMFATLLATPCTAPFLGTAVAFALGANISTLFAIFSALALGMALPWLLVATFPSMASKLPKPGAWMNKVKISFGLMMLATSIWLLSLLGNHLSLLWIIVLGLSLFCVLIVKSKSAYGKNVAAVIGVVGIIIVGGGLVTASLTADSWATPLPKQREWHRLSVPDIEKYVAADKVVFVDVTADWCITCKANKIGVLLQEPVYSTLDNTEVIRMKGDWTRPSDRVTGFLRSYNRYGVPFNIVYGPNAPQGIALPTVLSSEAVLTAIEQAKGTY</sequence>
<reference evidence="9 10" key="1">
    <citation type="submission" date="2019-06" db="EMBL/GenBank/DDBJ databases">
        <title>Whole genome shotgun sequence of Vibrio comitans NBRC 102076.</title>
        <authorList>
            <person name="Hosoyama A."/>
            <person name="Uohara A."/>
            <person name="Ohji S."/>
            <person name="Ichikawa N."/>
        </authorList>
    </citation>
    <scope>NUCLEOTIDE SEQUENCE [LARGE SCALE GENOMIC DNA]</scope>
    <source>
        <strain evidence="9 10">NBRC 102076</strain>
    </source>
</reference>
<dbReference type="SUPFAM" id="SSF52833">
    <property type="entry name" value="Thioredoxin-like"/>
    <property type="match status" value="1"/>
</dbReference>
<feature type="transmembrane region" description="Helical" evidence="6">
    <location>
        <begin position="401"/>
        <end position="420"/>
    </location>
</feature>
<protein>
    <submittedName>
        <fullName evidence="9">Suppressor for copper-sensitivity B</fullName>
    </submittedName>
</protein>
<dbReference type="CDD" id="cd02953">
    <property type="entry name" value="DsbDgamma"/>
    <property type="match status" value="1"/>
</dbReference>
<dbReference type="Pfam" id="PF13899">
    <property type="entry name" value="Thioredoxin_7"/>
    <property type="match status" value="1"/>
</dbReference>
<keyword evidence="5 6" id="KW-0472">Membrane</keyword>
<feature type="transmembrane region" description="Helical" evidence="6">
    <location>
        <begin position="363"/>
        <end position="381"/>
    </location>
</feature>
<evidence type="ECO:0000256" key="5">
    <source>
        <dbReference type="ARBA" id="ARBA00023136"/>
    </source>
</evidence>
<dbReference type="GO" id="GO:0016020">
    <property type="term" value="C:membrane"/>
    <property type="evidence" value="ECO:0007669"/>
    <property type="project" value="UniProtKB-SubCell"/>
</dbReference>
<evidence type="ECO:0000256" key="3">
    <source>
        <dbReference type="ARBA" id="ARBA00022748"/>
    </source>
</evidence>
<dbReference type="Pfam" id="PF11412">
    <property type="entry name" value="DsbD_N"/>
    <property type="match status" value="1"/>
</dbReference>
<accession>A0A4Y3ILP2</accession>
<feature type="transmembrane region" description="Helical" evidence="6">
    <location>
        <begin position="320"/>
        <end position="342"/>
    </location>
</feature>
<dbReference type="Pfam" id="PF02683">
    <property type="entry name" value="DsbD_TM"/>
    <property type="match status" value="1"/>
</dbReference>
<feature type="transmembrane region" description="Helical" evidence="6">
    <location>
        <begin position="518"/>
        <end position="535"/>
    </location>
</feature>
<keyword evidence="2 6" id="KW-0812">Transmembrane</keyword>
<comment type="caution">
    <text evidence="9">The sequence shown here is derived from an EMBL/GenBank/DDBJ whole genome shotgun (WGS) entry which is preliminary data.</text>
</comment>
<dbReference type="InterPro" id="IPR028250">
    <property type="entry name" value="DsbDN"/>
</dbReference>
<feature type="domain" description="Thiol:disulfide interchange protein DsbD N-terminal" evidence="8">
    <location>
        <begin position="77"/>
        <end position="179"/>
    </location>
</feature>
<evidence type="ECO:0000313" key="10">
    <source>
        <dbReference type="Proteomes" id="UP000318242"/>
    </source>
</evidence>
<dbReference type="GO" id="GO:0015035">
    <property type="term" value="F:protein-disulfide reductase activity"/>
    <property type="evidence" value="ECO:0007669"/>
    <property type="project" value="TreeGrafter"/>
</dbReference>
<dbReference type="PANTHER" id="PTHR32234:SF3">
    <property type="entry name" value="SUPPRESSION OF COPPER SENSITIVITY PROTEIN"/>
    <property type="match status" value="1"/>
</dbReference>
<keyword evidence="10" id="KW-1185">Reference proteome</keyword>
<proteinExistence type="predicted"/>
<dbReference type="AlphaFoldDB" id="A0A4Y3ILP2"/>
<dbReference type="GO" id="GO:0045454">
    <property type="term" value="P:cell redox homeostasis"/>
    <property type="evidence" value="ECO:0007669"/>
    <property type="project" value="TreeGrafter"/>
</dbReference>
<keyword evidence="3" id="KW-0201">Cytochrome c-type biogenesis</keyword>
<evidence type="ECO:0000256" key="1">
    <source>
        <dbReference type="ARBA" id="ARBA00004141"/>
    </source>
</evidence>
<dbReference type="GO" id="GO:0017004">
    <property type="term" value="P:cytochrome complex assembly"/>
    <property type="evidence" value="ECO:0007669"/>
    <property type="project" value="UniProtKB-KW"/>
</dbReference>
<evidence type="ECO:0000259" key="7">
    <source>
        <dbReference type="Pfam" id="PF02683"/>
    </source>
</evidence>
<dbReference type="PANTHER" id="PTHR32234">
    <property type="entry name" value="THIOL:DISULFIDE INTERCHANGE PROTEIN DSBD"/>
    <property type="match status" value="1"/>
</dbReference>
<evidence type="ECO:0000259" key="8">
    <source>
        <dbReference type="Pfam" id="PF11412"/>
    </source>
</evidence>
<dbReference type="InterPro" id="IPR035671">
    <property type="entry name" value="DsbD_gamma"/>
</dbReference>
<dbReference type="InterPro" id="IPR003834">
    <property type="entry name" value="Cyt_c_assmbl_TM_dom"/>
</dbReference>